<gene>
    <name evidence="1" type="ORF">RUN39_v1_3550001</name>
</gene>
<evidence type="ECO:0000313" key="1">
    <source>
        <dbReference type="EMBL" id="CUV15983.1"/>
    </source>
</evidence>
<dbReference type="InterPro" id="IPR010069">
    <property type="entry name" value="CdiA_FHA1_rpt"/>
</dbReference>
<dbReference type="InterPro" id="IPR008619">
    <property type="entry name" value="Filamentous_hemagglutn_rpt"/>
</dbReference>
<dbReference type="NCBIfam" id="TIGR01731">
    <property type="entry name" value="fil_hemag_20aa"/>
    <property type="match status" value="2"/>
</dbReference>
<name>A0A0S4U1Z6_RALSL</name>
<accession>A0A0S4U1Z6</accession>
<sequence length="101" mass="10347">MARGLGDVYKRQIQHAGDLTLSTPGAVTNSGQIIAGNDLAVSGGGISNAAGATLHADHDLSVTGATTNRGTVEALNDVKICLLYTSPSPRDKRQSRMPSSA</sequence>
<organism evidence="1">
    <name type="scientific">Ralstonia solanacearum</name>
    <name type="common">Pseudomonas solanacearum</name>
    <dbReference type="NCBI Taxonomy" id="305"/>
    <lineage>
        <taxon>Bacteria</taxon>
        <taxon>Pseudomonadati</taxon>
        <taxon>Pseudomonadota</taxon>
        <taxon>Betaproteobacteria</taxon>
        <taxon>Burkholderiales</taxon>
        <taxon>Burkholderiaceae</taxon>
        <taxon>Ralstonia</taxon>
        <taxon>Ralstonia solanacearum species complex</taxon>
    </lineage>
</organism>
<proteinExistence type="predicted"/>
<reference evidence="1" key="1">
    <citation type="submission" date="2015-10" db="EMBL/GenBank/DDBJ databases">
        <authorList>
            <person name="Gilbert D.G."/>
        </authorList>
    </citation>
    <scope>NUCLEOTIDE SEQUENCE</scope>
    <source>
        <strain evidence="1">Phyl III-seqv23</strain>
    </source>
</reference>
<protein>
    <submittedName>
        <fullName evidence="1">Uncharacterized protein</fullName>
    </submittedName>
</protein>
<dbReference type="AlphaFoldDB" id="A0A0S4U1Z6"/>
<dbReference type="Pfam" id="PF05594">
    <property type="entry name" value="Fil_haemagg"/>
    <property type="match status" value="1"/>
</dbReference>
<dbReference type="EMBL" id="LN899819">
    <property type="protein sequence ID" value="CUV15983.1"/>
    <property type="molecule type" value="Genomic_DNA"/>
</dbReference>